<organism evidence="1 2">
    <name type="scientific">Onchocerca volvulus</name>
    <dbReference type="NCBI Taxonomy" id="6282"/>
    <lineage>
        <taxon>Eukaryota</taxon>
        <taxon>Metazoa</taxon>
        <taxon>Ecdysozoa</taxon>
        <taxon>Nematoda</taxon>
        <taxon>Chromadorea</taxon>
        <taxon>Rhabditida</taxon>
        <taxon>Spirurina</taxon>
        <taxon>Spiruromorpha</taxon>
        <taxon>Filarioidea</taxon>
        <taxon>Onchocercidae</taxon>
        <taxon>Onchocerca</taxon>
    </lineage>
</organism>
<name>A0A8R1TUT5_ONCVO</name>
<dbReference type="AlphaFoldDB" id="A0A8R1TUT5"/>
<accession>A0A8R1TUT5</accession>
<reference evidence="2" key="1">
    <citation type="submission" date="2013-10" db="EMBL/GenBank/DDBJ databases">
        <title>Genome sequencing of Onchocerca volvulus.</title>
        <authorList>
            <person name="Cotton J."/>
            <person name="Tsai J."/>
            <person name="Stanley E."/>
            <person name="Tracey A."/>
            <person name="Holroyd N."/>
            <person name="Lustigman S."/>
            <person name="Berriman M."/>
        </authorList>
    </citation>
    <scope>NUCLEOTIDE SEQUENCE</scope>
</reference>
<keyword evidence="2" id="KW-1185">Reference proteome</keyword>
<protein>
    <submittedName>
        <fullName evidence="1">Uncharacterized protein</fullName>
    </submittedName>
</protein>
<evidence type="ECO:0000313" key="2">
    <source>
        <dbReference type="Proteomes" id="UP000024404"/>
    </source>
</evidence>
<dbReference type="EMBL" id="CMVM020000144">
    <property type="status" value="NOT_ANNOTATED_CDS"/>
    <property type="molecule type" value="Genomic_DNA"/>
</dbReference>
<proteinExistence type="predicted"/>
<dbReference type="EnsemblMetazoa" id="OVOC4806.1">
    <property type="protein sequence ID" value="OVOC4806.1"/>
    <property type="gene ID" value="WBGene00241615"/>
</dbReference>
<evidence type="ECO:0000313" key="1">
    <source>
        <dbReference type="EnsemblMetazoa" id="OVOC4806.1"/>
    </source>
</evidence>
<sequence length="146" mass="15967">MKIGLVELCDVGVVENEERSTSSGSSSSLGEGRWLTESMRPNARTCEDAKTMTLSWRKEALLLTMRWMQQVAQDFSDPNSFFCTIRVTPVSLSLGVLPVSTGSNGVREDGDEQGQQSELLMLLLVPRELCLLLLTSNSNIAAATLL</sequence>
<dbReference type="Proteomes" id="UP000024404">
    <property type="component" value="Unassembled WGS sequence"/>
</dbReference>
<reference evidence="1" key="2">
    <citation type="submission" date="2022-06" db="UniProtKB">
        <authorList>
            <consortium name="EnsemblMetazoa"/>
        </authorList>
    </citation>
    <scope>IDENTIFICATION</scope>
</reference>